<dbReference type="AlphaFoldDB" id="A0A1F6PA87"/>
<protein>
    <submittedName>
        <fullName evidence="1">Uncharacterized protein</fullName>
    </submittedName>
</protein>
<dbReference type="EMBL" id="MFRA01000002">
    <property type="protein sequence ID" value="OGH93097.1"/>
    <property type="molecule type" value="Genomic_DNA"/>
</dbReference>
<dbReference type="STRING" id="1798705.A2563_00205"/>
<evidence type="ECO:0000313" key="2">
    <source>
        <dbReference type="Proteomes" id="UP000176634"/>
    </source>
</evidence>
<comment type="caution">
    <text evidence="1">The sequence shown here is derived from an EMBL/GenBank/DDBJ whole genome shotgun (WGS) entry which is preliminary data.</text>
</comment>
<gene>
    <name evidence="1" type="ORF">A2563_00205</name>
</gene>
<name>A0A1F6PA87_9BACT</name>
<reference evidence="1 2" key="1">
    <citation type="journal article" date="2016" name="Nat. Commun.">
        <title>Thousands of microbial genomes shed light on interconnected biogeochemical processes in an aquifer system.</title>
        <authorList>
            <person name="Anantharaman K."/>
            <person name="Brown C.T."/>
            <person name="Hug L.A."/>
            <person name="Sharon I."/>
            <person name="Castelle C.J."/>
            <person name="Probst A.J."/>
            <person name="Thomas B.C."/>
            <person name="Singh A."/>
            <person name="Wilkins M.J."/>
            <person name="Karaoz U."/>
            <person name="Brodie E.L."/>
            <person name="Williams K.H."/>
            <person name="Hubbard S.S."/>
            <person name="Banfield J.F."/>
        </authorList>
    </citation>
    <scope>NUCLEOTIDE SEQUENCE [LARGE SCALE GENOMIC DNA]</scope>
</reference>
<dbReference type="Proteomes" id="UP000176634">
    <property type="component" value="Unassembled WGS sequence"/>
</dbReference>
<evidence type="ECO:0000313" key="1">
    <source>
        <dbReference type="EMBL" id="OGH93097.1"/>
    </source>
</evidence>
<proteinExistence type="predicted"/>
<organism evidence="1 2">
    <name type="scientific">Candidatus Magasanikbacteria bacterium RIFOXYD1_FULL_40_23</name>
    <dbReference type="NCBI Taxonomy" id="1798705"/>
    <lineage>
        <taxon>Bacteria</taxon>
        <taxon>Candidatus Magasanikiibacteriota</taxon>
    </lineage>
</organism>
<accession>A0A1F6PA87</accession>
<sequence length="84" mass="9147">MVLQYCSASSVILDGNILFAQRVQALWIVVLCQNVFSVGNGFAKIRDVGNITQTVGVGNVTANEGEGLVLWSRQRECLDLYNLG</sequence>